<dbReference type="GO" id="GO:0016887">
    <property type="term" value="F:ATP hydrolysis activity"/>
    <property type="evidence" value="ECO:0007669"/>
    <property type="project" value="InterPro"/>
</dbReference>
<accession>A0A833DUM8</accession>
<proteinExistence type="predicted"/>
<gene>
    <name evidence="7" type="ORF">EYH02_00905</name>
</gene>
<dbReference type="EMBL" id="DQTV01000018">
    <property type="protein sequence ID" value="HIP56620.1"/>
    <property type="molecule type" value="Genomic_DNA"/>
</dbReference>
<evidence type="ECO:0000313" key="7">
    <source>
        <dbReference type="EMBL" id="HIP56620.1"/>
    </source>
</evidence>
<dbReference type="InterPro" id="IPR027417">
    <property type="entry name" value="P-loop_NTPase"/>
</dbReference>
<dbReference type="AlphaFoldDB" id="A0A833DUM8"/>
<dbReference type="InterPro" id="IPR017871">
    <property type="entry name" value="ABC_transporter-like_CS"/>
</dbReference>
<dbReference type="PROSITE" id="PS00211">
    <property type="entry name" value="ABC_TRANSPORTER_1"/>
    <property type="match status" value="2"/>
</dbReference>
<dbReference type="SMART" id="SM00382">
    <property type="entry name" value="AAA"/>
    <property type="match status" value="2"/>
</dbReference>
<evidence type="ECO:0000256" key="5">
    <source>
        <dbReference type="ARBA" id="ARBA00025157"/>
    </source>
</evidence>
<evidence type="ECO:0000256" key="4">
    <source>
        <dbReference type="ARBA" id="ARBA00022840"/>
    </source>
</evidence>
<dbReference type="InterPro" id="IPR015856">
    <property type="entry name" value="ABC_transpr_CbiO/EcfA_su"/>
</dbReference>
<dbReference type="Gene3D" id="3.40.50.300">
    <property type="entry name" value="P-loop containing nucleotide triphosphate hydrolases"/>
    <property type="match status" value="2"/>
</dbReference>
<dbReference type="Proteomes" id="UP000605805">
    <property type="component" value="Unassembled WGS sequence"/>
</dbReference>
<dbReference type="PROSITE" id="PS50893">
    <property type="entry name" value="ABC_TRANSPORTER_2"/>
    <property type="match status" value="2"/>
</dbReference>
<organism evidence="7 8">
    <name type="scientific">Ignisphaera aggregans</name>
    <dbReference type="NCBI Taxonomy" id="334771"/>
    <lineage>
        <taxon>Archaea</taxon>
        <taxon>Thermoproteota</taxon>
        <taxon>Thermoprotei</taxon>
        <taxon>Desulfurococcales</taxon>
        <taxon>Desulfurococcaceae</taxon>
        <taxon>Ignisphaera</taxon>
    </lineage>
</organism>
<dbReference type="InterPro" id="IPR003593">
    <property type="entry name" value="AAA+_ATPase"/>
</dbReference>
<comment type="function">
    <text evidence="5">Probably part of an ABC transporter complex. Responsible for energy coupling to the transport system.</text>
</comment>
<evidence type="ECO:0000256" key="2">
    <source>
        <dbReference type="ARBA" id="ARBA00022448"/>
    </source>
</evidence>
<feature type="domain" description="ABC transporter" evidence="6">
    <location>
        <begin position="209"/>
        <end position="387"/>
    </location>
</feature>
<dbReference type="Pfam" id="PF00005">
    <property type="entry name" value="ABC_tran"/>
    <property type="match status" value="2"/>
</dbReference>
<feature type="domain" description="ABC transporter" evidence="6">
    <location>
        <begin position="1"/>
        <end position="197"/>
    </location>
</feature>
<protein>
    <submittedName>
        <fullName evidence="7">ABC transporter ATP-binding protein</fullName>
    </submittedName>
</protein>
<name>A0A833DUM8_9CREN</name>
<keyword evidence="4 7" id="KW-0067">ATP-binding</keyword>
<sequence>GRSGSGKTTLLRAIAGVAQELYGMEVRGEVKVLGERLRSSKQIAKYVAYIPQEPWFTLSTPYTVYELMFYTSKPLDEVLEVLKELGVEGKLYEATTNLSAGEIQRIALAEAVLSRKRLVLIDEITSYLDPVSRMRSIDVVAKLAREGFAIVVVDHDVGRWRRVVSKVLYLEKGRAEVYSDPLETPIHRELEDLMRSGIATELRQGRRVIVARDLWYRYPDAEDYVLKGVNLDVGEGEVLWIRGSSGCGKSTLLKVLAGILKPSRGYVERPRGVQLVPENPLLYLSAPTPREELGNNLEIARSLGLEDCLDTPILMLSSGERRRLAIASAYLRQPKALLIDEPTVGLDPWNARRVLTLIAKLASRGCSVVVASHGEELGLVASSITRLG</sequence>
<evidence type="ECO:0000313" key="8">
    <source>
        <dbReference type="Proteomes" id="UP000605805"/>
    </source>
</evidence>
<evidence type="ECO:0000256" key="1">
    <source>
        <dbReference type="ARBA" id="ARBA00004236"/>
    </source>
</evidence>
<dbReference type="CDD" id="cd03225">
    <property type="entry name" value="ABC_cobalt_CbiO_domain1"/>
    <property type="match status" value="1"/>
</dbReference>
<feature type="non-terminal residue" evidence="7">
    <location>
        <position position="1"/>
    </location>
</feature>
<dbReference type="GO" id="GO:0005886">
    <property type="term" value="C:plasma membrane"/>
    <property type="evidence" value="ECO:0007669"/>
    <property type="project" value="UniProtKB-SubCell"/>
</dbReference>
<evidence type="ECO:0000256" key="3">
    <source>
        <dbReference type="ARBA" id="ARBA00022741"/>
    </source>
</evidence>
<comment type="subcellular location">
    <subcellularLocation>
        <location evidence="1">Cell membrane</location>
    </subcellularLocation>
</comment>
<dbReference type="InterPro" id="IPR003439">
    <property type="entry name" value="ABC_transporter-like_ATP-bd"/>
</dbReference>
<keyword evidence="3" id="KW-0547">Nucleotide-binding</keyword>
<dbReference type="GO" id="GO:0055085">
    <property type="term" value="P:transmembrane transport"/>
    <property type="evidence" value="ECO:0007669"/>
    <property type="project" value="InterPro"/>
</dbReference>
<keyword evidence="2" id="KW-0813">Transport</keyword>
<dbReference type="SUPFAM" id="SSF52540">
    <property type="entry name" value="P-loop containing nucleoside triphosphate hydrolases"/>
    <property type="match status" value="2"/>
</dbReference>
<evidence type="ECO:0000259" key="6">
    <source>
        <dbReference type="PROSITE" id="PS50893"/>
    </source>
</evidence>
<reference evidence="7" key="1">
    <citation type="journal article" date="2020" name="ISME J.">
        <title>Gammaproteobacteria mediating utilization of methyl-, sulfur- and petroleum organic compounds in deep ocean hydrothermal plumes.</title>
        <authorList>
            <person name="Zhou Z."/>
            <person name="Liu Y."/>
            <person name="Pan J."/>
            <person name="Cron B.R."/>
            <person name="Toner B.M."/>
            <person name="Anantharaman K."/>
            <person name="Breier J.A."/>
            <person name="Dick G.J."/>
            <person name="Li M."/>
        </authorList>
    </citation>
    <scope>NUCLEOTIDE SEQUENCE</scope>
    <source>
        <strain evidence="7">SZUA-1435</strain>
    </source>
</reference>
<comment type="caution">
    <text evidence="7">The sequence shown here is derived from an EMBL/GenBank/DDBJ whole genome shotgun (WGS) entry which is preliminary data.</text>
</comment>
<dbReference type="GO" id="GO:0005524">
    <property type="term" value="F:ATP binding"/>
    <property type="evidence" value="ECO:0007669"/>
    <property type="project" value="UniProtKB-KW"/>
</dbReference>
<dbReference type="InterPro" id="IPR050153">
    <property type="entry name" value="Metal_Ion_Import_ABC"/>
</dbReference>
<dbReference type="PANTHER" id="PTHR42734">
    <property type="entry name" value="METAL TRANSPORT SYSTEM ATP-BINDING PROTEIN TM_0124-RELATED"/>
    <property type="match status" value="1"/>
</dbReference>